<gene>
    <name evidence="1" type="ORF">UFOPK1421_01243</name>
    <name evidence="2" type="ORF">UFOPK3889_00423</name>
</gene>
<accession>A0A6J6CFP6</accession>
<protein>
    <submittedName>
        <fullName evidence="1">Unannotated protein</fullName>
    </submittedName>
</protein>
<dbReference type="AlphaFoldDB" id="A0A6J6CFP6"/>
<dbReference type="EMBL" id="CAEZSL010000154">
    <property type="protein sequence ID" value="CAB4550400.1"/>
    <property type="molecule type" value="Genomic_DNA"/>
</dbReference>
<proteinExistence type="predicted"/>
<sequence>MLSGFAQWLNVGGDTYDDDEAETTLTDIWIRACGLHDPTGS</sequence>
<organism evidence="1">
    <name type="scientific">freshwater metagenome</name>
    <dbReference type="NCBI Taxonomy" id="449393"/>
    <lineage>
        <taxon>unclassified sequences</taxon>
        <taxon>metagenomes</taxon>
        <taxon>ecological metagenomes</taxon>
    </lineage>
</organism>
<evidence type="ECO:0000313" key="2">
    <source>
        <dbReference type="EMBL" id="CAB4969162.1"/>
    </source>
</evidence>
<evidence type="ECO:0000313" key="1">
    <source>
        <dbReference type="EMBL" id="CAB4550400.1"/>
    </source>
</evidence>
<dbReference type="EMBL" id="CAFBNZ010000054">
    <property type="protein sequence ID" value="CAB4969162.1"/>
    <property type="molecule type" value="Genomic_DNA"/>
</dbReference>
<reference evidence="1" key="1">
    <citation type="submission" date="2020-05" db="EMBL/GenBank/DDBJ databases">
        <authorList>
            <person name="Chiriac C."/>
            <person name="Salcher M."/>
            <person name="Ghai R."/>
            <person name="Kavagutti S V."/>
        </authorList>
    </citation>
    <scope>NUCLEOTIDE SEQUENCE</scope>
</reference>
<name>A0A6J6CFP6_9ZZZZ</name>